<dbReference type="InterPro" id="IPR017938">
    <property type="entry name" value="Riboflavin_synthase-like_b-brl"/>
</dbReference>
<keyword evidence="5" id="KW-1185">Reference proteome</keyword>
<accession>A0A2K1R2E5</accession>
<comment type="caution">
    <text evidence="4">The sequence shown here is derived from an EMBL/GenBank/DDBJ whole genome shotgun (WGS) entry which is preliminary data.</text>
</comment>
<dbReference type="Gene3D" id="2.40.30.10">
    <property type="entry name" value="Translation factors"/>
    <property type="match status" value="1"/>
</dbReference>
<reference evidence="4 5" key="1">
    <citation type="submission" date="2017-06" db="EMBL/GenBank/DDBJ databases">
        <title>Draft genome sequence of a variant of Elsinoe murrayae.</title>
        <authorList>
            <person name="Cheng Q."/>
        </authorList>
    </citation>
    <scope>NUCLEOTIDE SEQUENCE [LARGE SCALE GENOMIC DNA]</scope>
    <source>
        <strain evidence="4 5">CQ-2017a</strain>
    </source>
</reference>
<evidence type="ECO:0000256" key="1">
    <source>
        <dbReference type="ARBA" id="ARBA00023002"/>
    </source>
</evidence>
<dbReference type="Gene3D" id="3.40.50.80">
    <property type="entry name" value="Nucleotide-binding domain of ferredoxin-NADP reductase (FNR) module"/>
    <property type="match status" value="1"/>
</dbReference>
<organism evidence="4 5">
    <name type="scientific">Sphaceloma murrayae</name>
    <dbReference type="NCBI Taxonomy" id="2082308"/>
    <lineage>
        <taxon>Eukaryota</taxon>
        <taxon>Fungi</taxon>
        <taxon>Dikarya</taxon>
        <taxon>Ascomycota</taxon>
        <taxon>Pezizomycotina</taxon>
        <taxon>Dothideomycetes</taxon>
        <taxon>Dothideomycetidae</taxon>
        <taxon>Myriangiales</taxon>
        <taxon>Elsinoaceae</taxon>
        <taxon>Sphaceloma</taxon>
    </lineage>
</organism>
<dbReference type="InParanoid" id="A0A2K1R2E5"/>
<evidence type="ECO:0000313" key="4">
    <source>
        <dbReference type="EMBL" id="PNS21461.1"/>
    </source>
</evidence>
<evidence type="ECO:0000313" key="5">
    <source>
        <dbReference type="Proteomes" id="UP000243797"/>
    </source>
</evidence>
<dbReference type="PANTHER" id="PTHR46505">
    <property type="entry name" value="OXIDOREDUCTASE NAD-BINDING DOMAIN-CONTAINING PROTEIN 1"/>
    <property type="match status" value="1"/>
</dbReference>
<dbReference type="Proteomes" id="UP000243797">
    <property type="component" value="Unassembled WGS sequence"/>
</dbReference>
<gene>
    <name evidence="4" type="ORF">CAC42_1240</name>
</gene>
<keyword evidence="1" id="KW-0560">Oxidoreductase</keyword>
<dbReference type="GO" id="GO:0005739">
    <property type="term" value="C:mitochondrion"/>
    <property type="evidence" value="ECO:0007669"/>
    <property type="project" value="TreeGrafter"/>
</dbReference>
<dbReference type="SUPFAM" id="SSF52343">
    <property type="entry name" value="Ferredoxin reductase-like, C-terminal NADP-linked domain"/>
    <property type="match status" value="1"/>
</dbReference>
<dbReference type="AlphaFoldDB" id="A0A2K1R2E5"/>
<dbReference type="Pfam" id="PF00175">
    <property type="entry name" value="NAD_binding_1"/>
    <property type="match status" value="1"/>
</dbReference>
<evidence type="ECO:0000256" key="2">
    <source>
        <dbReference type="ARBA" id="ARBA00023027"/>
    </source>
</evidence>
<keyword evidence="2" id="KW-0520">NAD</keyword>
<name>A0A2K1R2E5_9PEZI</name>
<dbReference type="STRING" id="2082308.A0A2K1R2E5"/>
<feature type="domain" description="Oxidoreductase FAD/NAD(P)-binding" evidence="3">
    <location>
        <begin position="142"/>
        <end position="267"/>
    </location>
</feature>
<dbReference type="GO" id="GO:0016491">
    <property type="term" value="F:oxidoreductase activity"/>
    <property type="evidence" value="ECO:0007669"/>
    <property type="project" value="UniProtKB-KW"/>
</dbReference>
<dbReference type="CDD" id="cd00322">
    <property type="entry name" value="FNR_like"/>
    <property type="match status" value="1"/>
</dbReference>
<evidence type="ECO:0000259" key="3">
    <source>
        <dbReference type="Pfam" id="PF00175"/>
    </source>
</evidence>
<dbReference type="InterPro" id="IPR001433">
    <property type="entry name" value="OxRdtase_FAD/NAD-bd"/>
</dbReference>
<dbReference type="PANTHER" id="PTHR46505:SF1">
    <property type="entry name" value="OXIDOREDUCTASE NAD-BINDING DOMAIN-CONTAINING PROTEIN 1"/>
    <property type="match status" value="1"/>
</dbReference>
<dbReference type="EMBL" id="NKHZ01000011">
    <property type="protein sequence ID" value="PNS21461.1"/>
    <property type="molecule type" value="Genomic_DNA"/>
</dbReference>
<dbReference type="OrthoDB" id="436496at2759"/>
<proteinExistence type="predicted"/>
<dbReference type="InterPro" id="IPR052128">
    <property type="entry name" value="Oxidoreductase_NAD-binding"/>
</dbReference>
<protein>
    <recommendedName>
        <fullName evidence="3">Oxidoreductase FAD/NAD(P)-binding domain-containing protein</fullName>
    </recommendedName>
</protein>
<dbReference type="SUPFAM" id="SSF63380">
    <property type="entry name" value="Riboflavin synthase domain-like"/>
    <property type="match status" value="1"/>
</dbReference>
<dbReference type="InterPro" id="IPR039261">
    <property type="entry name" value="FNR_nucleotide-bd"/>
</dbReference>
<sequence length="290" mass="32236">MSANTTSHEERTAAQSRESGIELVKLRHIKSVNDTIRVMRLYSTQEDHPIKFVPGQWLDVFLPGLSKAGGFTITSTPREAIPTADEPAYLELAIQKSRNPPARWLWQPIDEILNQVIRVRVGGDFTWPPSRPAVSKVDRLVLIAGGVGINPLISMLAHIMQGQRKENPREVVFLYGTKATGSPIDAQHILFLPRLVRLLKEQSGSTSLHLKLFLTGSSSGELHDAIGLPDDVTLGRIVKSDLDDSLGEVDKRGGTLCYVCGPQVMTDEFVEYLSHRPGMRPAQVLCEKWW</sequence>